<gene>
    <name evidence="4" type="ORF">H257_11851</name>
</gene>
<protein>
    <recommendedName>
        <fullName evidence="5">CRAL-TRIO domain-containing protein</fullName>
    </recommendedName>
</protein>
<name>W4G0V6_APHAT</name>
<feature type="compositionally biased region" description="Low complexity" evidence="1">
    <location>
        <begin position="1112"/>
        <end position="1122"/>
    </location>
</feature>
<feature type="domain" description="CRAL-TRIO" evidence="3">
    <location>
        <begin position="657"/>
        <end position="836"/>
    </location>
</feature>
<dbReference type="SMART" id="SM00233">
    <property type="entry name" value="PH"/>
    <property type="match status" value="1"/>
</dbReference>
<dbReference type="PROSITE" id="PS50003">
    <property type="entry name" value="PH_DOMAIN"/>
    <property type="match status" value="1"/>
</dbReference>
<dbReference type="SUPFAM" id="SSF50729">
    <property type="entry name" value="PH domain-like"/>
    <property type="match status" value="1"/>
</dbReference>
<dbReference type="SMART" id="SM00516">
    <property type="entry name" value="SEC14"/>
    <property type="match status" value="1"/>
</dbReference>
<dbReference type="InterPro" id="IPR011993">
    <property type="entry name" value="PH-like_dom_sf"/>
</dbReference>
<feature type="compositionally biased region" description="Low complexity" evidence="1">
    <location>
        <begin position="118"/>
        <end position="132"/>
    </location>
</feature>
<dbReference type="EMBL" id="KI913149">
    <property type="protein sequence ID" value="ETV73335.1"/>
    <property type="molecule type" value="Genomic_DNA"/>
</dbReference>
<dbReference type="STRING" id="112090.W4G0V6"/>
<dbReference type="GeneID" id="20813847"/>
<evidence type="ECO:0008006" key="5">
    <source>
        <dbReference type="Google" id="ProtNLM"/>
    </source>
</evidence>
<dbReference type="Gene3D" id="2.30.29.30">
    <property type="entry name" value="Pleckstrin-homology domain (PH domain)/Phosphotyrosine-binding domain (PTB)"/>
    <property type="match status" value="1"/>
</dbReference>
<evidence type="ECO:0000313" key="4">
    <source>
        <dbReference type="EMBL" id="ETV73335.1"/>
    </source>
</evidence>
<dbReference type="Gene3D" id="3.40.525.10">
    <property type="entry name" value="CRAL-TRIO lipid binding domain"/>
    <property type="match status" value="1"/>
</dbReference>
<dbReference type="PROSITE" id="PS50191">
    <property type="entry name" value="CRAL_TRIO"/>
    <property type="match status" value="1"/>
</dbReference>
<dbReference type="Pfam" id="PF00650">
    <property type="entry name" value="CRAL_TRIO"/>
    <property type="match status" value="1"/>
</dbReference>
<evidence type="ECO:0000259" key="3">
    <source>
        <dbReference type="PROSITE" id="PS50191"/>
    </source>
</evidence>
<feature type="region of interest" description="Disordered" evidence="1">
    <location>
        <begin position="1082"/>
        <end position="1122"/>
    </location>
</feature>
<organism evidence="4">
    <name type="scientific">Aphanomyces astaci</name>
    <name type="common">Crayfish plague agent</name>
    <dbReference type="NCBI Taxonomy" id="112090"/>
    <lineage>
        <taxon>Eukaryota</taxon>
        <taxon>Sar</taxon>
        <taxon>Stramenopiles</taxon>
        <taxon>Oomycota</taxon>
        <taxon>Saprolegniomycetes</taxon>
        <taxon>Saprolegniales</taxon>
        <taxon>Verrucalvaceae</taxon>
        <taxon>Aphanomyces</taxon>
    </lineage>
</organism>
<feature type="region of interest" description="Disordered" evidence="1">
    <location>
        <begin position="272"/>
        <end position="296"/>
    </location>
</feature>
<dbReference type="PANTHER" id="PTHR45657:SF1">
    <property type="entry name" value="CRAL-TRIO DOMAIN-CONTAINING PROTEIN YKL091C-RELATED"/>
    <property type="match status" value="1"/>
</dbReference>
<feature type="region of interest" description="Disordered" evidence="1">
    <location>
        <begin position="877"/>
        <end position="896"/>
    </location>
</feature>
<feature type="compositionally biased region" description="Low complexity" evidence="1">
    <location>
        <begin position="1082"/>
        <end position="1102"/>
    </location>
</feature>
<dbReference type="RefSeq" id="XP_009837211.1">
    <property type="nucleotide sequence ID" value="XM_009838909.1"/>
</dbReference>
<dbReference type="SUPFAM" id="SSF52087">
    <property type="entry name" value="CRAL/TRIO domain"/>
    <property type="match status" value="1"/>
</dbReference>
<dbReference type="InterPro" id="IPR036865">
    <property type="entry name" value="CRAL-TRIO_dom_sf"/>
</dbReference>
<proteinExistence type="predicted"/>
<dbReference type="InterPro" id="IPR051026">
    <property type="entry name" value="PI/PC_transfer"/>
</dbReference>
<dbReference type="AlphaFoldDB" id="W4G0V6"/>
<dbReference type="VEuPathDB" id="FungiDB:H257_11851"/>
<dbReference type="CDD" id="cd00821">
    <property type="entry name" value="PH"/>
    <property type="match status" value="1"/>
</dbReference>
<accession>W4G0V6</accession>
<sequence>MSQNGTDVALAGLFKRRGRQRKPTLKQSVSMASALRPVPANTATPTLHHHRSEGDIPTQLMGSDLPGNPAPSTSAAASRRLVDPHVTDLDVMPHPVKFGDVICLWSVITDPPPPPPTSSSNTSSSQNTCTPSFAHNATSQNLGVVGLFDVDAVRPNNLTLHKCGALVCVALPSEPHFTPSYFRVLPECYYAHLKLGSPVSYGDVVVLVDVCDKVWNNKIGFEFNGHFAPTEKLNRPGEMTIAFVKPTTASQMDPDGSAHSPEDLLHESTAGMYYGEPAKPPHQQQTPDQYQPTGTTASTSQVLCFGDTNVLVQVVDSNRLRLGFNQILTRFRKKSTPIVHGAYLRCDGRGTTLRVSIHPPPPPAIQSMWVVSDPTPSNPHDTRTAVDVPEHTDMAGVVVTVTGSMRYSRLHMALGESFGSLELPLSTLHAKAGHDPWTVDVVSLSNATPRPHPRRRRRPIRLDVQTTATSVVAHKTSSLSHAVAESQSRMMLLQQGVVLGLVGLYVVAVITGEIAASNMYGMVLLWVKPVLPLAWIASSWWFHAKQQPTQNEADQTDDVTVQLTIVSWSVVASPGSACVTDQTEMGDGDLPQDMTLPPLSQVLTLDDDNGEGVVVVPRSFVVAEMGNLAKARTRYHETLAWRKEQRMDDVLTTPQVHYHTIRRFYKQCIHKQDKQGHPVYIEKLGGIDLKGLLAHGVTLSDLFGHYLFNVEYIFNRVATTACPCASCKDSHTQKLCIVLDARGLGMRDLAGDVLEFVRGCTSVMQKHYPQRSLKIFVVNVPSWFGMIWKLIQPLLNETTRAKTSILSEADVPAALLACIDAADLPIEYGGTCQCDGGGCFAASAVQLAQQRHVDFYMRPDTNAAADISSNNTSHLVDGNGRHDDEAVAPAVSGGSTTRMASIAPHQTTMFGLVKKKSSGEVCALDTGDSDDSDDNDLEQMVSEPPSILDDVHLQHHHDDIHHPPIPSRLKARLYKKDKVVAAVLHSGHLLMRLIRQKHFVNPIWLRRFITLSPHHILVQKSPKDTPVKYVLTPGSFVRVVADKPNSFEVVMDSHSLLFYADTMDIRTEWLDVLDRVVALPRTPAGSSSTSSTSAAAAAAASPGSGGKTVAPNSSSTTSSSSNNAVATLALVSAA</sequence>
<feature type="compositionally biased region" description="Polar residues" evidence="1">
    <location>
        <begin position="282"/>
        <end position="296"/>
    </location>
</feature>
<feature type="domain" description="PH" evidence="2">
    <location>
        <begin position="982"/>
        <end position="1078"/>
    </location>
</feature>
<dbReference type="InterPro" id="IPR001849">
    <property type="entry name" value="PH_domain"/>
</dbReference>
<feature type="region of interest" description="Disordered" evidence="1">
    <location>
        <begin position="16"/>
        <end position="77"/>
    </location>
</feature>
<dbReference type="OrthoDB" id="1434354at2759"/>
<dbReference type="CDD" id="cd00170">
    <property type="entry name" value="SEC14"/>
    <property type="match status" value="1"/>
</dbReference>
<feature type="region of interest" description="Disordered" evidence="1">
    <location>
        <begin position="112"/>
        <end position="132"/>
    </location>
</feature>
<dbReference type="InterPro" id="IPR001251">
    <property type="entry name" value="CRAL-TRIO_dom"/>
</dbReference>
<evidence type="ECO:0000256" key="1">
    <source>
        <dbReference type="SAM" id="MobiDB-lite"/>
    </source>
</evidence>
<dbReference type="PANTHER" id="PTHR45657">
    <property type="entry name" value="CRAL-TRIO DOMAIN-CONTAINING PROTEIN YKL091C-RELATED"/>
    <property type="match status" value="1"/>
</dbReference>
<reference evidence="4" key="1">
    <citation type="submission" date="2013-12" db="EMBL/GenBank/DDBJ databases">
        <title>The Genome Sequence of Aphanomyces astaci APO3.</title>
        <authorList>
            <consortium name="The Broad Institute Genomics Platform"/>
            <person name="Russ C."/>
            <person name="Tyler B."/>
            <person name="van West P."/>
            <person name="Dieguez-Uribeondo J."/>
            <person name="Young S.K."/>
            <person name="Zeng Q."/>
            <person name="Gargeya S."/>
            <person name="Fitzgerald M."/>
            <person name="Abouelleil A."/>
            <person name="Alvarado L."/>
            <person name="Chapman S.B."/>
            <person name="Gainer-Dewar J."/>
            <person name="Goldberg J."/>
            <person name="Griggs A."/>
            <person name="Gujja S."/>
            <person name="Hansen M."/>
            <person name="Howarth C."/>
            <person name="Imamovic A."/>
            <person name="Ireland A."/>
            <person name="Larimer J."/>
            <person name="McCowan C."/>
            <person name="Murphy C."/>
            <person name="Pearson M."/>
            <person name="Poon T.W."/>
            <person name="Priest M."/>
            <person name="Roberts A."/>
            <person name="Saif S."/>
            <person name="Shea T."/>
            <person name="Sykes S."/>
            <person name="Wortman J."/>
            <person name="Nusbaum C."/>
            <person name="Birren B."/>
        </authorList>
    </citation>
    <scope>NUCLEOTIDE SEQUENCE [LARGE SCALE GENOMIC DNA]</scope>
    <source>
        <strain evidence="4">APO3</strain>
    </source>
</reference>
<evidence type="ECO:0000259" key="2">
    <source>
        <dbReference type="PROSITE" id="PS50003"/>
    </source>
</evidence>